<dbReference type="Proteomes" id="UP001344447">
    <property type="component" value="Unassembled WGS sequence"/>
</dbReference>
<keyword evidence="7" id="KW-0028">Amino-acid biosynthesis</keyword>
<keyword evidence="6" id="KW-0032">Aminotransferase</keyword>
<dbReference type="InterPro" id="IPR015422">
    <property type="entry name" value="PyrdxlP-dep_Trfase_small"/>
</dbReference>
<evidence type="ECO:0000313" key="11">
    <source>
        <dbReference type="EMBL" id="KAK5575977.1"/>
    </source>
</evidence>
<proteinExistence type="inferred from homology"/>
<dbReference type="InterPro" id="IPR004636">
    <property type="entry name" value="AcOrn/SuccOrn_fam"/>
</dbReference>
<gene>
    <name evidence="11" type="ORF">RB653_007113</name>
</gene>
<reference evidence="11 12" key="1">
    <citation type="submission" date="2023-11" db="EMBL/GenBank/DDBJ databases">
        <title>Dfirmibasis_genome.</title>
        <authorList>
            <person name="Edelbroek B."/>
            <person name="Kjellin J."/>
            <person name="Jerlstrom-Hultqvist J."/>
            <person name="Soderbom F."/>
        </authorList>
    </citation>
    <scope>NUCLEOTIDE SEQUENCE [LARGE SCALE GENOMIC DNA]</scope>
    <source>
        <strain evidence="11 12">TNS-C-14</strain>
    </source>
</reference>
<dbReference type="GO" id="GO:0042802">
    <property type="term" value="F:identical protein binding"/>
    <property type="evidence" value="ECO:0007669"/>
    <property type="project" value="TreeGrafter"/>
</dbReference>
<evidence type="ECO:0000256" key="5">
    <source>
        <dbReference type="ARBA" id="ARBA00012919"/>
    </source>
</evidence>
<comment type="subcellular location">
    <subcellularLocation>
        <location evidence="2">Mitochondrion</location>
    </subcellularLocation>
</comment>
<evidence type="ECO:0000313" key="12">
    <source>
        <dbReference type="Proteomes" id="UP001344447"/>
    </source>
</evidence>
<evidence type="ECO:0000256" key="9">
    <source>
        <dbReference type="ARBA" id="ARBA00022898"/>
    </source>
</evidence>
<dbReference type="PANTHER" id="PTHR11986:SF79">
    <property type="entry name" value="ACETYLORNITHINE AMINOTRANSFERASE, MITOCHONDRIAL"/>
    <property type="match status" value="1"/>
</dbReference>
<evidence type="ECO:0000256" key="4">
    <source>
        <dbReference type="ARBA" id="ARBA00008954"/>
    </source>
</evidence>
<dbReference type="Pfam" id="PF00202">
    <property type="entry name" value="Aminotran_3"/>
    <property type="match status" value="1"/>
</dbReference>
<comment type="pathway">
    <text evidence="3">Amino-acid biosynthesis; L-arginine biosynthesis; N(2)-acetyl-L-ornithine from L-glutamate: step 4/4.</text>
</comment>
<dbReference type="InterPro" id="IPR050103">
    <property type="entry name" value="Class-III_PLP-dep_AT"/>
</dbReference>
<dbReference type="Gene3D" id="3.40.640.10">
    <property type="entry name" value="Type I PLP-dependent aspartate aminotransferase-like (Major domain)"/>
    <property type="match status" value="1"/>
</dbReference>
<evidence type="ECO:0000256" key="8">
    <source>
        <dbReference type="ARBA" id="ARBA00022679"/>
    </source>
</evidence>
<comment type="cofactor">
    <cofactor evidence="1">
        <name>pyridoxal 5'-phosphate</name>
        <dbReference type="ChEBI" id="CHEBI:597326"/>
    </cofactor>
</comment>
<comment type="caution">
    <text evidence="11">The sequence shown here is derived from an EMBL/GenBank/DDBJ whole genome shotgun (WGS) entry which is preliminary data.</text>
</comment>
<dbReference type="SUPFAM" id="SSF53383">
    <property type="entry name" value="PLP-dependent transferases"/>
    <property type="match status" value="1"/>
</dbReference>
<name>A0AAN7YUC9_9MYCE</name>
<dbReference type="InterPro" id="IPR005814">
    <property type="entry name" value="Aminotrans_3"/>
</dbReference>
<dbReference type="GO" id="GO:0030170">
    <property type="term" value="F:pyridoxal phosphate binding"/>
    <property type="evidence" value="ECO:0007669"/>
    <property type="project" value="InterPro"/>
</dbReference>
<evidence type="ECO:0000256" key="7">
    <source>
        <dbReference type="ARBA" id="ARBA00022605"/>
    </source>
</evidence>
<dbReference type="InterPro" id="IPR049704">
    <property type="entry name" value="Aminotrans_3_PPA_site"/>
</dbReference>
<evidence type="ECO:0000256" key="2">
    <source>
        <dbReference type="ARBA" id="ARBA00004173"/>
    </source>
</evidence>
<dbReference type="AlphaFoldDB" id="A0AAN7YUC9"/>
<dbReference type="PANTHER" id="PTHR11986">
    <property type="entry name" value="AMINOTRANSFERASE CLASS III"/>
    <property type="match status" value="1"/>
</dbReference>
<dbReference type="NCBIfam" id="NF002325">
    <property type="entry name" value="PRK01278.1"/>
    <property type="match status" value="1"/>
</dbReference>
<dbReference type="PROSITE" id="PS00600">
    <property type="entry name" value="AA_TRANSFER_CLASS_3"/>
    <property type="match status" value="1"/>
</dbReference>
<dbReference type="FunFam" id="3.40.640.10:FF:000004">
    <property type="entry name" value="Acetylornithine aminotransferase"/>
    <property type="match status" value="1"/>
</dbReference>
<protein>
    <recommendedName>
        <fullName evidence="5">acetylornithine transaminase</fullName>
        <ecNumber evidence="5">2.6.1.11</ecNumber>
    </recommendedName>
</protein>
<sequence length="453" mass="49926">MFNKLNKFSKIKNCFSKPIIQLNYTTKPIIKEGITNVKLNRDDKNGTSDYIKLHDKVIMNTYGRVSDIVFTHGKDSWLYDMKGDKYLDFGAGIAVNALGHSNDGWSEVVAKQSKTLTHLSNLYYNQPAIELAQSLIASTPIFDKVFFANSGTEANEAALKFAKKIGIAKGGVEKHEIIAFSHGFSGRSMGSLSCTHKSKYREIYGPLVPGVHFAEYNDIESVKKLMSKSKTCAVIIEPVQGEGGLESANVEFMQQLYQLCKENDCLLIVDEVQCGIGRTGQLWAHSRFDIEKCKPDIMTLAKPLAGGLPIGAVLVSDKVAAEIKPGDHGTTFGGGPLVCEVGKYVFDRISQPSFLKEVQEKGKHLTNGLKKLKDQFPKSLLEIRTVGGLFVGVQLDHNVTDLVSFAKSQKVLIISAGDDVVRFCPPLTITTQEIDQLLSVIKNYLIQINSNKK</sequence>
<dbReference type="CDD" id="cd00610">
    <property type="entry name" value="OAT_like"/>
    <property type="match status" value="1"/>
</dbReference>
<evidence type="ECO:0000256" key="10">
    <source>
        <dbReference type="RuleBase" id="RU003560"/>
    </source>
</evidence>
<dbReference type="EC" id="2.6.1.11" evidence="5"/>
<evidence type="ECO:0000256" key="3">
    <source>
        <dbReference type="ARBA" id="ARBA00005024"/>
    </source>
</evidence>
<keyword evidence="12" id="KW-1185">Reference proteome</keyword>
<dbReference type="GO" id="GO:0005759">
    <property type="term" value="C:mitochondrial matrix"/>
    <property type="evidence" value="ECO:0007669"/>
    <property type="project" value="TreeGrafter"/>
</dbReference>
<keyword evidence="8" id="KW-0808">Transferase</keyword>
<accession>A0AAN7YUC9</accession>
<dbReference type="GO" id="GO:0003992">
    <property type="term" value="F:N2-acetyl-L-ornithine:2-oxoglutarate 5-aminotransferase activity"/>
    <property type="evidence" value="ECO:0007669"/>
    <property type="project" value="UniProtKB-EC"/>
</dbReference>
<dbReference type="GO" id="GO:0006526">
    <property type="term" value="P:L-arginine biosynthetic process"/>
    <property type="evidence" value="ECO:0007669"/>
    <property type="project" value="UniProtKB-ARBA"/>
</dbReference>
<keyword evidence="9 10" id="KW-0663">Pyridoxal phosphate</keyword>
<evidence type="ECO:0000256" key="1">
    <source>
        <dbReference type="ARBA" id="ARBA00001933"/>
    </source>
</evidence>
<organism evidence="11 12">
    <name type="scientific">Dictyostelium firmibasis</name>
    <dbReference type="NCBI Taxonomy" id="79012"/>
    <lineage>
        <taxon>Eukaryota</taxon>
        <taxon>Amoebozoa</taxon>
        <taxon>Evosea</taxon>
        <taxon>Eumycetozoa</taxon>
        <taxon>Dictyostelia</taxon>
        <taxon>Dictyosteliales</taxon>
        <taxon>Dictyosteliaceae</taxon>
        <taxon>Dictyostelium</taxon>
    </lineage>
</organism>
<dbReference type="NCBIfam" id="TIGR00707">
    <property type="entry name" value="argD"/>
    <property type="match status" value="1"/>
</dbReference>
<dbReference type="PIRSF" id="PIRSF000521">
    <property type="entry name" value="Transaminase_4ab_Lys_Orn"/>
    <property type="match status" value="1"/>
</dbReference>
<dbReference type="InterPro" id="IPR015424">
    <property type="entry name" value="PyrdxlP-dep_Trfase"/>
</dbReference>
<dbReference type="HAMAP" id="MF_01107">
    <property type="entry name" value="ArgD_aminotrans_3"/>
    <property type="match status" value="1"/>
</dbReference>
<dbReference type="Gene3D" id="3.90.1150.10">
    <property type="entry name" value="Aspartate Aminotransferase, domain 1"/>
    <property type="match status" value="1"/>
</dbReference>
<dbReference type="EMBL" id="JAVFKY010000005">
    <property type="protein sequence ID" value="KAK5575977.1"/>
    <property type="molecule type" value="Genomic_DNA"/>
</dbReference>
<evidence type="ECO:0000256" key="6">
    <source>
        <dbReference type="ARBA" id="ARBA00022576"/>
    </source>
</evidence>
<dbReference type="InterPro" id="IPR015421">
    <property type="entry name" value="PyrdxlP-dep_Trfase_major"/>
</dbReference>
<comment type="similarity">
    <text evidence="4 10">Belongs to the class-III pyridoxal-phosphate-dependent aminotransferase family.</text>
</comment>